<evidence type="ECO:0000256" key="10">
    <source>
        <dbReference type="ARBA" id="ARBA00049360"/>
    </source>
</evidence>
<dbReference type="Gene3D" id="2.70.150.10">
    <property type="entry name" value="Calcium-transporting ATPase, cytoplasmic transduction domain A"/>
    <property type="match status" value="1"/>
</dbReference>
<keyword evidence="15" id="KW-1185">Reference proteome</keyword>
<feature type="transmembrane region" description="Helical" evidence="12">
    <location>
        <begin position="725"/>
        <end position="742"/>
    </location>
</feature>
<feature type="transmembrane region" description="Helical" evidence="12">
    <location>
        <begin position="387"/>
        <end position="414"/>
    </location>
</feature>
<comment type="subcellular location">
    <subcellularLocation>
        <location evidence="1">Cell membrane</location>
        <topology evidence="1">Multi-pass membrane protein</topology>
    </subcellularLocation>
</comment>
<evidence type="ECO:0000256" key="7">
    <source>
        <dbReference type="ARBA" id="ARBA00022967"/>
    </source>
</evidence>
<feature type="transmembrane region" description="Helical" evidence="12">
    <location>
        <begin position="164"/>
        <end position="185"/>
    </location>
</feature>
<keyword evidence="8 12" id="KW-1133">Transmembrane helix</keyword>
<dbReference type="Pfam" id="PF00403">
    <property type="entry name" value="HMA"/>
    <property type="match status" value="1"/>
</dbReference>
<evidence type="ECO:0000259" key="13">
    <source>
        <dbReference type="PROSITE" id="PS50846"/>
    </source>
</evidence>
<dbReference type="GO" id="GO:0043682">
    <property type="term" value="F:P-type divalent copper transporter activity"/>
    <property type="evidence" value="ECO:0007669"/>
    <property type="project" value="TreeGrafter"/>
</dbReference>
<name>A0A4Y3WS89_9PSEU</name>
<dbReference type="AlphaFoldDB" id="A0A4Y3WS89"/>
<dbReference type="InterPro" id="IPR008250">
    <property type="entry name" value="ATPase_P-typ_transduc_dom_A_sf"/>
</dbReference>
<dbReference type="InterPro" id="IPR027256">
    <property type="entry name" value="P-typ_ATPase_IB"/>
</dbReference>
<feature type="transmembrane region" description="Helical" evidence="12">
    <location>
        <begin position="126"/>
        <end position="144"/>
    </location>
</feature>
<dbReference type="PANTHER" id="PTHR43520">
    <property type="entry name" value="ATP7, ISOFORM B"/>
    <property type="match status" value="1"/>
</dbReference>
<dbReference type="PROSITE" id="PS00154">
    <property type="entry name" value="ATPASE_E1_E2"/>
    <property type="match status" value="1"/>
</dbReference>
<dbReference type="GO" id="GO:0055070">
    <property type="term" value="P:copper ion homeostasis"/>
    <property type="evidence" value="ECO:0007669"/>
    <property type="project" value="TreeGrafter"/>
</dbReference>
<dbReference type="SFLD" id="SFLDG00002">
    <property type="entry name" value="C1.7:_P-type_atpase_like"/>
    <property type="match status" value="1"/>
</dbReference>
<dbReference type="InterPro" id="IPR036163">
    <property type="entry name" value="HMA_dom_sf"/>
</dbReference>
<proteinExistence type="inferred from homology"/>
<dbReference type="InterPro" id="IPR023299">
    <property type="entry name" value="ATPase_P-typ_cyto_dom_N"/>
</dbReference>
<keyword evidence="9 12" id="KW-0472">Membrane</keyword>
<dbReference type="RefSeq" id="WP_370467416.1">
    <property type="nucleotide sequence ID" value="NZ_BAAARZ010000039.1"/>
</dbReference>
<keyword evidence="7" id="KW-1278">Translocase</keyword>
<dbReference type="NCBIfam" id="TIGR01494">
    <property type="entry name" value="ATPase_P-type"/>
    <property type="match status" value="1"/>
</dbReference>
<comment type="similarity">
    <text evidence="2 12">Belongs to the cation transport ATPase (P-type) (TC 3.A.3) family. Type IB subfamily.</text>
</comment>
<dbReference type="SFLD" id="SFLDF00027">
    <property type="entry name" value="p-type_atpase"/>
    <property type="match status" value="1"/>
</dbReference>
<dbReference type="PRINTS" id="PR00119">
    <property type="entry name" value="CATATPASE"/>
</dbReference>
<dbReference type="InterPro" id="IPR001757">
    <property type="entry name" value="P_typ_ATPase"/>
</dbReference>
<comment type="caution">
    <text evidence="14">The sequence shown here is derived from an EMBL/GenBank/DDBJ whole genome shotgun (WGS) entry which is preliminary data.</text>
</comment>
<evidence type="ECO:0000256" key="8">
    <source>
        <dbReference type="ARBA" id="ARBA00022989"/>
    </source>
</evidence>
<accession>A0A4Y3WS89</accession>
<dbReference type="SFLD" id="SFLDS00003">
    <property type="entry name" value="Haloacid_Dehalogenase"/>
    <property type="match status" value="1"/>
</dbReference>
<keyword evidence="5 12" id="KW-0547">Nucleotide-binding</keyword>
<dbReference type="FunFam" id="3.30.70.100:FF:000005">
    <property type="entry name" value="Copper-exporting P-type ATPase A"/>
    <property type="match status" value="1"/>
</dbReference>
<dbReference type="Gene3D" id="3.40.1110.10">
    <property type="entry name" value="Calcium-transporting ATPase, cytoplasmic domain N"/>
    <property type="match status" value="1"/>
</dbReference>
<dbReference type="PROSITE" id="PS01047">
    <property type="entry name" value="HMA_1"/>
    <property type="match status" value="1"/>
</dbReference>
<feature type="domain" description="HMA" evidence="13">
    <location>
        <begin position="11"/>
        <end position="75"/>
    </location>
</feature>
<dbReference type="InterPro" id="IPR059000">
    <property type="entry name" value="ATPase_P-type_domA"/>
</dbReference>
<dbReference type="SUPFAM" id="SSF81653">
    <property type="entry name" value="Calcium ATPase, transduction domain A"/>
    <property type="match status" value="1"/>
</dbReference>
<dbReference type="PANTHER" id="PTHR43520:SF8">
    <property type="entry name" value="P-TYPE CU(+) TRANSPORTER"/>
    <property type="match status" value="1"/>
</dbReference>
<evidence type="ECO:0000256" key="2">
    <source>
        <dbReference type="ARBA" id="ARBA00006024"/>
    </source>
</evidence>
<evidence type="ECO:0000256" key="11">
    <source>
        <dbReference type="ARBA" id="ARBA00074171"/>
    </source>
</evidence>
<dbReference type="Proteomes" id="UP000320338">
    <property type="component" value="Unassembled WGS sequence"/>
</dbReference>
<dbReference type="NCBIfam" id="TIGR01511">
    <property type="entry name" value="ATPase-IB1_Cu"/>
    <property type="match status" value="1"/>
</dbReference>
<comment type="catalytic activity">
    <reaction evidence="10">
        <text>ATP + H2O = ADP + phosphate + H(+)</text>
        <dbReference type="Rhea" id="RHEA:13065"/>
        <dbReference type="ChEBI" id="CHEBI:15377"/>
        <dbReference type="ChEBI" id="CHEBI:15378"/>
        <dbReference type="ChEBI" id="CHEBI:30616"/>
        <dbReference type="ChEBI" id="CHEBI:43474"/>
        <dbReference type="ChEBI" id="CHEBI:456216"/>
    </reaction>
</comment>
<evidence type="ECO:0000256" key="5">
    <source>
        <dbReference type="ARBA" id="ARBA00022741"/>
    </source>
</evidence>
<dbReference type="PROSITE" id="PS01229">
    <property type="entry name" value="COF_2"/>
    <property type="match status" value="1"/>
</dbReference>
<dbReference type="SUPFAM" id="SSF56784">
    <property type="entry name" value="HAD-like"/>
    <property type="match status" value="1"/>
</dbReference>
<dbReference type="CDD" id="cd00371">
    <property type="entry name" value="HMA"/>
    <property type="match status" value="1"/>
</dbReference>
<protein>
    <recommendedName>
        <fullName evidence="11">Cation-transporting P-type ATPase B</fullName>
    </recommendedName>
</protein>
<organism evidence="14 15">
    <name type="scientific">Pseudonocardia hydrocarbonoxydans</name>
    <dbReference type="NCBI Taxonomy" id="76726"/>
    <lineage>
        <taxon>Bacteria</taxon>
        <taxon>Bacillati</taxon>
        <taxon>Actinomycetota</taxon>
        <taxon>Actinomycetes</taxon>
        <taxon>Pseudonocardiales</taxon>
        <taxon>Pseudonocardiaceae</taxon>
        <taxon>Pseudonocardia</taxon>
    </lineage>
</organism>
<evidence type="ECO:0000313" key="14">
    <source>
        <dbReference type="EMBL" id="GEC21723.1"/>
    </source>
</evidence>
<dbReference type="Pfam" id="PF00122">
    <property type="entry name" value="E1-E2_ATPase"/>
    <property type="match status" value="1"/>
</dbReference>
<reference evidence="14 15" key="1">
    <citation type="submission" date="2019-06" db="EMBL/GenBank/DDBJ databases">
        <title>Whole genome shotgun sequence of Pseudonocardia hydrocarbonoxydans NBRC 14498.</title>
        <authorList>
            <person name="Hosoyama A."/>
            <person name="Uohara A."/>
            <person name="Ohji S."/>
            <person name="Ichikawa N."/>
        </authorList>
    </citation>
    <scope>NUCLEOTIDE SEQUENCE [LARGE SCALE GENOMIC DNA]</scope>
    <source>
        <strain evidence="14 15">NBRC 14498</strain>
    </source>
</reference>
<feature type="transmembrane region" description="Helical" evidence="12">
    <location>
        <begin position="205"/>
        <end position="222"/>
    </location>
</feature>
<feature type="transmembrane region" description="Helical" evidence="12">
    <location>
        <begin position="700"/>
        <end position="719"/>
    </location>
</feature>
<dbReference type="NCBIfam" id="TIGR01525">
    <property type="entry name" value="ATPase-IB_hvy"/>
    <property type="match status" value="1"/>
</dbReference>
<evidence type="ECO:0000256" key="6">
    <source>
        <dbReference type="ARBA" id="ARBA00022840"/>
    </source>
</evidence>
<dbReference type="InterPro" id="IPR006121">
    <property type="entry name" value="HMA_dom"/>
</dbReference>
<evidence type="ECO:0000256" key="12">
    <source>
        <dbReference type="RuleBase" id="RU362081"/>
    </source>
</evidence>
<keyword evidence="4 12" id="KW-0479">Metal-binding</keyword>
<evidence type="ECO:0000256" key="1">
    <source>
        <dbReference type="ARBA" id="ARBA00004651"/>
    </source>
</evidence>
<dbReference type="Gene3D" id="3.30.70.100">
    <property type="match status" value="1"/>
</dbReference>
<dbReference type="GO" id="GO:0005507">
    <property type="term" value="F:copper ion binding"/>
    <property type="evidence" value="ECO:0007669"/>
    <property type="project" value="TreeGrafter"/>
</dbReference>
<dbReference type="InterPro" id="IPR044492">
    <property type="entry name" value="P_typ_ATPase_HD_dom"/>
</dbReference>
<dbReference type="GO" id="GO:0016887">
    <property type="term" value="F:ATP hydrolysis activity"/>
    <property type="evidence" value="ECO:0007669"/>
    <property type="project" value="InterPro"/>
</dbReference>
<gene>
    <name evidence="14" type="ORF">PHY01_40060</name>
</gene>
<dbReference type="PRINTS" id="PR00120">
    <property type="entry name" value="HATPASE"/>
</dbReference>
<sequence>MTAEVSTAPPVRTDLEVGGMTCGACARRVERVLRRLDGVGAEVNYATGRVAVDHPATVAVADLVAVIEKAGYTAASPAPPAGPAAPDEQDRPDPELRALRDRVRVCAALTVPVLLLAMVPPWQFTHWQWASLVLAAPVAVWGAWPLHRAALRNLRHGTSTMDTLVSTGVVASFGWSLHALFLGSAGFPGHTHTLGAAPVWSDGTGAVYLEVAATVTTLVLAGRHAEARARRRSGAALRGLVALAASDAALLRDGREERVPADRLAVGDRIVVRPGERVAVDGVVEDGVSALDTSPITGESLPREVGPGDEVSGGTLNAGGRLVVRATRVGADRQVAQMAALVERAQAGTAAVARLADRICAWFVPAVLVLAAATAGFWSGAGASTVGALGAAVAVLVVACPCALGLATPTALLVGTGRGAQLGILVTGPQVLETVRRVDTVLLDKTGTLTSGEMRVTRVSPAAGEDTEEVLAVAAALESASAHPVARAVVAHAAGRTLPDVRDPVALDGLGVTGTVDGREVLFGRVALLVERGVELPPEVRDAVAGAQREGASVAVLARDGRARAVFAVADTVRPTAAAAVAGLRRLGLDPVLLTGDGEAVARSVAAQVGIDAVVADALPTDKAAAVRRLQEHGHVVAVVGDGVNDAPALAQADVGIAMGSGADVALHACDVTLVRADPTAAVDALRLCRRTHATIRGNLGWAFAYNVAALPVAAAGLLNPMLAGAAMALSSVFVVGNSLCLRRFRPCPYPVTV</sequence>
<dbReference type="FunFam" id="2.70.150.10:FF:000002">
    <property type="entry name" value="Copper-transporting ATPase 1, putative"/>
    <property type="match status" value="1"/>
</dbReference>
<dbReference type="Gene3D" id="3.40.50.1000">
    <property type="entry name" value="HAD superfamily/HAD-like"/>
    <property type="match status" value="1"/>
</dbReference>
<evidence type="ECO:0000256" key="3">
    <source>
        <dbReference type="ARBA" id="ARBA00022692"/>
    </source>
</evidence>
<dbReference type="InterPro" id="IPR036412">
    <property type="entry name" value="HAD-like_sf"/>
</dbReference>
<dbReference type="InterPro" id="IPR023214">
    <property type="entry name" value="HAD_sf"/>
</dbReference>
<dbReference type="GO" id="GO:0005524">
    <property type="term" value="F:ATP binding"/>
    <property type="evidence" value="ECO:0007669"/>
    <property type="project" value="UniProtKB-UniRule"/>
</dbReference>
<dbReference type="Pfam" id="PF00702">
    <property type="entry name" value="Hydrolase"/>
    <property type="match status" value="1"/>
</dbReference>
<keyword evidence="3 12" id="KW-0812">Transmembrane</keyword>
<feature type="transmembrane region" description="Helical" evidence="12">
    <location>
        <begin position="103"/>
        <end position="120"/>
    </location>
</feature>
<dbReference type="GO" id="GO:0005886">
    <property type="term" value="C:plasma membrane"/>
    <property type="evidence" value="ECO:0007669"/>
    <property type="project" value="UniProtKB-SubCell"/>
</dbReference>
<dbReference type="InterPro" id="IPR018303">
    <property type="entry name" value="ATPase_P-typ_P_site"/>
</dbReference>
<evidence type="ECO:0000256" key="4">
    <source>
        <dbReference type="ARBA" id="ARBA00022723"/>
    </source>
</evidence>
<dbReference type="PROSITE" id="PS50846">
    <property type="entry name" value="HMA_2"/>
    <property type="match status" value="1"/>
</dbReference>
<dbReference type="EMBL" id="BJNG01000036">
    <property type="protein sequence ID" value="GEC21723.1"/>
    <property type="molecule type" value="Genomic_DNA"/>
</dbReference>
<feature type="transmembrane region" description="Helical" evidence="12">
    <location>
        <begin position="359"/>
        <end position="381"/>
    </location>
</feature>
<keyword evidence="6 12" id="KW-0067">ATP-binding</keyword>
<evidence type="ECO:0000313" key="15">
    <source>
        <dbReference type="Proteomes" id="UP000320338"/>
    </source>
</evidence>
<keyword evidence="12" id="KW-1003">Cell membrane</keyword>
<dbReference type="SUPFAM" id="SSF55008">
    <property type="entry name" value="HMA, heavy metal-associated domain"/>
    <property type="match status" value="1"/>
</dbReference>
<dbReference type="InterPro" id="IPR017969">
    <property type="entry name" value="Heavy-metal-associated_CS"/>
</dbReference>
<evidence type="ECO:0000256" key="9">
    <source>
        <dbReference type="ARBA" id="ARBA00023136"/>
    </source>
</evidence>